<dbReference type="PATRIC" id="fig|1335757.3.peg.1492"/>
<dbReference type="KEGG" id="spiu:SPICUR_07635"/>
<evidence type="ECO:0000259" key="12">
    <source>
        <dbReference type="Pfam" id="PF04101"/>
    </source>
</evidence>
<dbReference type="InterPro" id="IPR007235">
    <property type="entry name" value="Glyco_trans_28_C"/>
</dbReference>
<dbReference type="EMBL" id="CP005990">
    <property type="protein sequence ID" value="AGY92487.1"/>
    <property type="molecule type" value="Genomic_DNA"/>
</dbReference>
<dbReference type="HAMAP" id="MF_00033">
    <property type="entry name" value="MurG"/>
    <property type="match status" value="1"/>
</dbReference>
<feature type="domain" description="Glycosyltransferase family 28 N-terminal" evidence="11">
    <location>
        <begin position="23"/>
        <end position="160"/>
    </location>
</feature>
<keyword evidence="4 10" id="KW-0808">Transferase</keyword>
<dbReference type="Gene3D" id="3.40.50.2000">
    <property type="entry name" value="Glycogen Phosphorylase B"/>
    <property type="match status" value="2"/>
</dbReference>
<accession>U5T889</accession>
<protein>
    <recommendedName>
        <fullName evidence="10">UDP-N-acetylglucosamine--N-acetylmuramyl-(pentapeptide) pyrophosphoryl-undecaprenol N-acetylglucosamine transferase</fullName>
        <ecNumber evidence="10">2.4.1.227</ecNumber>
    </recommendedName>
    <alternativeName>
        <fullName evidence="10">Undecaprenyl-PP-MurNAc-pentapeptide-UDPGlcNAc GlcNAc transferase</fullName>
    </alternativeName>
</protein>
<dbReference type="eggNOG" id="COG0707">
    <property type="taxonomic scope" value="Bacteria"/>
</dbReference>
<dbReference type="SUPFAM" id="SSF53756">
    <property type="entry name" value="UDP-Glycosyltransferase/glycogen phosphorylase"/>
    <property type="match status" value="1"/>
</dbReference>
<feature type="binding site" evidence="10">
    <location>
        <position position="181"/>
    </location>
    <ligand>
        <name>UDP-N-acetyl-alpha-D-glucosamine</name>
        <dbReference type="ChEBI" id="CHEBI:57705"/>
    </ligand>
</feature>
<dbReference type="GO" id="GO:0051991">
    <property type="term" value="F:UDP-N-acetyl-D-glucosamine:N-acetylmuramoyl-L-alanyl-D-glutamyl-meso-2,6-diaminopimelyl-D-alanyl-D-alanine-diphosphoundecaprenol 4-beta-N-acetylglucosaminlytransferase activity"/>
    <property type="evidence" value="ECO:0007669"/>
    <property type="project" value="RHEA"/>
</dbReference>
<keyword evidence="7 10" id="KW-0472">Membrane</keyword>
<feature type="binding site" evidence="10">
    <location>
        <begin position="30"/>
        <end position="32"/>
    </location>
    <ligand>
        <name>UDP-N-acetyl-alpha-D-glucosamine</name>
        <dbReference type="ChEBI" id="CHEBI:57705"/>
    </ligand>
</feature>
<dbReference type="GO" id="GO:0071555">
    <property type="term" value="P:cell wall organization"/>
    <property type="evidence" value="ECO:0007669"/>
    <property type="project" value="UniProtKB-KW"/>
</dbReference>
<evidence type="ECO:0000256" key="2">
    <source>
        <dbReference type="ARBA" id="ARBA00022618"/>
    </source>
</evidence>
<dbReference type="GO" id="GO:0005975">
    <property type="term" value="P:carbohydrate metabolic process"/>
    <property type="evidence" value="ECO:0007669"/>
    <property type="project" value="InterPro"/>
</dbReference>
<feature type="binding site" evidence="10">
    <location>
        <position position="207"/>
    </location>
    <ligand>
        <name>UDP-N-acetyl-alpha-D-glucosamine</name>
        <dbReference type="ChEBI" id="CHEBI:57705"/>
    </ligand>
</feature>
<evidence type="ECO:0000313" key="13">
    <source>
        <dbReference type="EMBL" id="AGY92487.1"/>
    </source>
</evidence>
<sequence>MPARRAGRKPSRAAEVIMTSRPVLIVAGGTGGHVFPALAVAGVLAARSVPVIWLGTPLGLEARVVPAAGIELETVSVRGLRGNGLLGWLKAPWMVSRALIQTLSVLRRHRPRAVLGMGGYVAGPGGMAAWLKRLPLIIHEQNAIAGLTNRWLSRLAVRVLTGLDASFPARDQPVFTGNPVRAAITGLSDEAPGRPSPRPRLLVIGGSLGARTLNRVVPAALAALPAAERPEVLHQAGERSLDIARAAYRDREVEADVQPFIDDMAAAYRDADVVICRAGALTVSELAAVGRAAIFVPLPHAVDDHQTANARFLVDADAARMIAEADLSADRLASMLQALLGDPGQRAAMAANARRMGRPQAAEQVAEICLEVSA</sequence>
<dbReference type="Pfam" id="PF04101">
    <property type="entry name" value="Glyco_tran_28_C"/>
    <property type="match status" value="1"/>
</dbReference>
<dbReference type="PANTHER" id="PTHR21015:SF22">
    <property type="entry name" value="GLYCOSYLTRANSFERASE"/>
    <property type="match status" value="1"/>
</dbReference>
<dbReference type="Pfam" id="PF03033">
    <property type="entry name" value="Glyco_transf_28"/>
    <property type="match status" value="1"/>
</dbReference>
<comment type="catalytic activity">
    <reaction evidence="10">
        <text>di-trans,octa-cis-undecaprenyl diphospho-N-acetyl-alpha-D-muramoyl-L-alanyl-D-glutamyl-meso-2,6-diaminopimeloyl-D-alanyl-D-alanine + UDP-N-acetyl-alpha-D-glucosamine = di-trans,octa-cis-undecaprenyl diphospho-[N-acetyl-alpha-D-glucosaminyl-(1-&gt;4)]-N-acetyl-alpha-D-muramoyl-L-alanyl-D-glutamyl-meso-2,6-diaminopimeloyl-D-alanyl-D-alanine + UDP + H(+)</text>
        <dbReference type="Rhea" id="RHEA:31227"/>
        <dbReference type="ChEBI" id="CHEBI:15378"/>
        <dbReference type="ChEBI" id="CHEBI:57705"/>
        <dbReference type="ChEBI" id="CHEBI:58223"/>
        <dbReference type="ChEBI" id="CHEBI:61387"/>
        <dbReference type="ChEBI" id="CHEBI:61388"/>
        <dbReference type="EC" id="2.4.1.227"/>
    </reaction>
</comment>
<gene>
    <name evidence="10" type="primary">murG</name>
    <name evidence="13" type="ORF">SPICUR_07635</name>
</gene>
<keyword evidence="2 10" id="KW-0132">Cell division</keyword>
<dbReference type="GO" id="GO:0009252">
    <property type="term" value="P:peptidoglycan biosynthetic process"/>
    <property type="evidence" value="ECO:0007669"/>
    <property type="project" value="UniProtKB-UniRule"/>
</dbReference>
<dbReference type="GO" id="GO:0051301">
    <property type="term" value="P:cell division"/>
    <property type="evidence" value="ECO:0007669"/>
    <property type="project" value="UniProtKB-KW"/>
</dbReference>
<feature type="domain" description="Glycosyl transferase family 28 C-terminal" evidence="12">
    <location>
        <begin position="201"/>
        <end position="365"/>
    </location>
</feature>
<evidence type="ECO:0000256" key="1">
    <source>
        <dbReference type="ARBA" id="ARBA00022475"/>
    </source>
</evidence>
<feature type="binding site" evidence="10">
    <location>
        <position position="142"/>
    </location>
    <ligand>
        <name>UDP-N-acetyl-alpha-D-glucosamine</name>
        <dbReference type="ChEBI" id="CHEBI:57705"/>
    </ligand>
</feature>
<feature type="binding site" evidence="10">
    <location>
        <position position="261"/>
    </location>
    <ligand>
        <name>UDP-N-acetyl-alpha-D-glucosamine</name>
        <dbReference type="ChEBI" id="CHEBI:57705"/>
    </ligand>
</feature>
<evidence type="ECO:0000256" key="10">
    <source>
        <dbReference type="HAMAP-Rule" id="MF_00033"/>
    </source>
</evidence>
<feature type="binding site" evidence="10">
    <location>
        <position position="306"/>
    </location>
    <ligand>
        <name>UDP-N-acetyl-alpha-D-glucosamine</name>
        <dbReference type="ChEBI" id="CHEBI:57705"/>
    </ligand>
</feature>
<dbReference type="PANTHER" id="PTHR21015">
    <property type="entry name" value="UDP-N-ACETYLGLUCOSAMINE--N-ACETYLMURAMYL-(PENTAPEPTIDE) PYROPHOSPHORYL-UNDECAPRENOL N-ACETYLGLUCOSAMINE TRANSFERASE 1"/>
    <property type="match status" value="1"/>
</dbReference>
<keyword evidence="9 10" id="KW-0961">Cell wall biogenesis/degradation</keyword>
<reference evidence="13 14" key="1">
    <citation type="journal article" date="2013" name="BMC Genomics">
        <title>Genomes of "Spiribacter", a streamlined, successful halophilic bacterium.</title>
        <authorList>
            <person name="Lopez-Perez M."/>
            <person name="Ghai R."/>
            <person name="Leon M.J."/>
            <person name="Rodriguez-Olmos A."/>
            <person name="Copa-Patino J.L."/>
            <person name="Soliveri J."/>
            <person name="Sanchez-Porro C."/>
            <person name="Ventosa A."/>
            <person name="Rodriguez-Valera F."/>
        </authorList>
    </citation>
    <scope>NUCLEOTIDE SEQUENCE [LARGE SCALE GENOMIC DNA]</scope>
    <source>
        <strain evidence="13 14">UAH-SP71</strain>
    </source>
</reference>
<dbReference type="InterPro" id="IPR004276">
    <property type="entry name" value="GlycoTrans_28_N"/>
</dbReference>
<dbReference type="AlphaFoldDB" id="U5T889"/>
<keyword evidence="5 10" id="KW-0133">Cell shape</keyword>
<evidence type="ECO:0000259" key="11">
    <source>
        <dbReference type="Pfam" id="PF03033"/>
    </source>
</evidence>
<keyword evidence="8 10" id="KW-0131">Cell cycle</keyword>
<comment type="function">
    <text evidence="10">Cell wall formation. Catalyzes the transfer of a GlcNAc subunit on undecaprenyl-pyrophosphoryl-MurNAc-pentapeptide (lipid intermediate I) to form undecaprenyl-pyrophosphoryl-MurNAc-(pentapeptide)GlcNAc (lipid intermediate II).</text>
</comment>
<dbReference type="InterPro" id="IPR006009">
    <property type="entry name" value="GlcNAc_MurG"/>
</dbReference>
<evidence type="ECO:0000256" key="7">
    <source>
        <dbReference type="ARBA" id="ARBA00023136"/>
    </source>
</evidence>
<dbReference type="STRING" id="1335757.SPICUR_07635"/>
<name>U5T889_9GAMM</name>
<evidence type="ECO:0000256" key="3">
    <source>
        <dbReference type="ARBA" id="ARBA00022676"/>
    </source>
</evidence>
<evidence type="ECO:0000256" key="6">
    <source>
        <dbReference type="ARBA" id="ARBA00022984"/>
    </source>
</evidence>
<keyword evidence="14" id="KW-1185">Reference proteome</keyword>
<dbReference type="Proteomes" id="UP000017640">
    <property type="component" value="Chromosome"/>
</dbReference>
<evidence type="ECO:0000313" key="14">
    <source>
        <dbReference type="Proteomes" id="UP000017640"/>
    </source>
</evidence>
<organism evidence="13 14">
    <name type="scientific">Spiribacter curvatus</name>
    <dbReference type="NCBI Taxonomy" id="1335757"/>
    <lineage>
        <taxon>Bacteria</taxon>
        <taxon>Pseudomonadati</taxon>
        <taxon>Pseudomonadota</taxon>
        <taxon>Gammaproteobacteria</taxon>
        <taxon>Chromatiales</taxon>
        <taxon>Ectothiorhodospiraceae</taxon>
        <taxon>Spiribacter</taxon>
    </lineage>
</organism>
<dbReference type="NCBIfam" id="TIGR01133">
    <property type="entry name" value="murG"/>
    <property type="match status" value="1"/>
</dbReference>
<proteinExistence type="inferred from homology"/>
<dbReference type="HOGENOM" id="CLU_037404_2_0_6"/>
<evidence type="ECO:0000256" key="9">
    <source>
        <dbReference type="ARBA" id="ARBA00023316"/>
    </source>
</evidence>
<comment type="subcellular location">
    <subcellularLocation>
        <location evidence="10">Cell membrane</location>
        <topology evidence="10">Peripheral membrane protein</topology>
        <orientation evidence="10">Cytoplasmic side</orientation>
    </subcellularLocation>
</comment>
<keyword evidence="1 10" id="KW-1003">Cell membrane</keyword>
<keyword evidence="3 10" id="KW-0328">Glycosyltransferase</keyword>
<dbReference type="UniPathway" id="UPA00219"/>
<dbReference type="GO" id="GO:0008360">
    <property type="term" value="P:regulation of cell shape"/>
    <property type="evidence" value="ECO:0007669"/>
    <property type="project" value="UniProtKB-KW"/>
</dbReference>
<comment type="pathway">
    <text evidence="10">Cell wall biogenesis; peptidoglycan biosynthesis.</text>
</comment>
<evidence type="ECO:0000256" key="5">
    <source>
        <dbReference type="ARBA" id="ARBA00022960"/>
    </source>
</evidence>
<comment type="similarity">
    <text evidence="10">Belongs to the glycosyltransferase 28 family. MurG subfamily.</text>
</comment>
<dbReference type="GO" id="GO:0050511">
    <property type="term" value="F:undecaprenyldiphospho-muramoylpentapeptide beta-N-acetylglucosaminyltransferase activity"/>
    <property type="evidence" value="ECO:0007669"/>
    <property type="project" value="UniProtKB-UniRule"/>
</dbReference>
<evidence type="ECO:0000256" key="8">
    <source>
        <dbReference type="ARBA" id="ARBA00023306"/>
    </source>
</evidence>
<dbReference type="EC" id="2.4.1.227" evidence="10"/>
<keyword evidence="6 10" id="KW-0573">Peptidoglycan synthesis</keyword>
<feature type="binding site" evidence="10">
    <location>
        <begin position="280"/>
        <end position="285"/>
    </location>
    <ligand>
        <name>UDP-N-acetyl-alpha-D-glucosamine</name>
        <dbReference type="ChEBI" id="CHEBI:57705"/>
    </ligand>
</feature>
<evidence type="ECO:0000256" key="4">
    <source>
        <dbReference type="ARBA" id="ARBA00022679"/>
    </source>
</evidence>
<dbReference type="GO" id="GO:0005886">
    <property type="term" value="C:plasma membrane"/>
    <property type="evidence" value="ECO:0007669"/>
    <property type="project" value="UniProtKB-SubCell"/>
</dbReference>
<dbReference type="CDD" id="cd03785">
    <property type="entry name" value="GT28_MurG"/>
    <property type="match status" value="1"/>
</dbReference>